<organism evidence="2 3">
    <name type="scientific">Phocaeicola vulgatus str. 3975 RP4</name>
    <dbReference type="NCBI Taxonomy" id="1339352"/>
    <lineage>
        <taxon>Bacteria</taxon>
        <taxon>Pseudomonadati</taxon>
        <taxon>Bacteroidota</taxon>
        <taxon>Bacteroidia</taxon>
        <taxon>Bacteroidales</taxon>
        <taxon>Bacteroidaceae</taxon>
        <taxon>Phocaeicola</taxon>
    </lineage>
</organism>
<name>A0A069SLJ9_PHOVU</name>
<evidence type="ECO:0000313" key="3">
    <source>
        <dbReference type="Proteomes" id="UP000027661"/>
    </source>
</evidence>
<dbReference type="PATRIC" id="fig|1339352.3.peg.913"/>
<dbReference type="Pfam" id="PF13692">
    <property type="entry name" value="Glyco_trans_1_4"/>
    <property type="match status" value="1"/>
</dbReference>
<dbReference type="PANTHER" id="PTHR46401">
    <property type="entry name" value="GLYCOSYLTRANSFERASE WBBK-RELATED"/>
    <property type="match status" value="1"/>
</dbReference>
<dbReference type="Gene3D" id="3.40.50.2000">
    <property type="entry name" value="Glycogen Phosphorylase B"/>
    <property type="match status" value="2"/>
</dbReference>
<dbReference type="GO" id="GO:0016757">
    <property type="term" value="F:glycosyltransferase activity"/>
    <property type="evidence" value="ECO:0007669"/>
    <property type="project" value="TreeGrafter"/>
</dbReference>
<evidence type="ECO:0000313" key="2">
    <source>
        <dbReference type="EMBL" id="KDS55647.1"/>
    </source>
</evidence>
<dbReference type="RefSeq" id="WP_032952509.1">
    <property type="nucleotide sequence ID" value="NZ_JNHM01000012.1"/>
</dbReference>
<reference evidence="2 3" key="1">
    <citation type="submission" date="2014-04" db="EMBL/GenBank/DDBJ databases">
        <authorList>
            <person name="Sears C."/>
            <person name="Carroll K."/>
            <person name="Sack B.R."/>
            <person name="Qadri F."/>
            <person name="Myers L.L."/>
            <person name="Chung G.-T."/>
            <person name="Escheverria P."/>
            <person name="Fraser C.M."/>
            <person name="Sadzewicz L."/>
            <person name="Shefchek K.A."/>
            <person name="Tallon L."/>
            <person name="Das S.P."/>
            <person name="Daugherty S."/>
            <person name="Mongodin E.F."/>
        </authorList>
    </citation>
    <scope>NUCLEOTIDE SEQUENCE [LARGE SCALE GENOMIC DNA]</scope>
    <source>
        <strain evidence="2 3">3975 RP4</strain>
    </source>
</reference>
<accession>A0A069SLJ9</accession>
<evidence type="ECO:0000256" key="1">
    <source>
        <dbReference type="ARBA" id="ARBA00022679"/>
    </source>
</evidence>
<dbReference type="PANTHER" id="PTHR46401:SF2">
    <property type="entry name" value="GLYCOSYLTRANSFERASE WBBK-RELATED"/>
    <property type="match status" value="1"/>
</dbReference>
<dbReference type="AlphaFoldDB" id="A0A069SLJ9"/>
<dbReference type="Proteomes" id="UP000027661">
    <property type="component" value="Unassembled WGS sequence"/>
</dbReference>
<comment type="caution">
    <text evidence="2">The sequence shown here is derived from an EMBL/GenBank/DDBJ whole genome shotgun (WGS) entry which is preliminary data.</text>
</comment>
<dbReference type="GO" id="GO:0009103">
    <property type="term" value="P:lipopolysaccharide biosynthetic process"/>
    <property type="evidence" value="ECO:0007669"/>
    <property type="project" value="TreeGrafter"/>
</dbReference>
<gene>
    <name evidence="2" type="ORF">M099_0944</name>
</gene>
<dbReference type="SUPFAM" id="SSF53756">
    <property type="entry name" value="UDP-Glycosyltransferase/glycogen phosphorylase"/>
    <property type="match status" value="1"/>
</dbReference>
<keyword evidence="1 2" id="KW-0808">Transferase</keyword>
<sequence length="362" mass="41864">MKKKILFVASEFASGMIPFAATAINALAKDDRFEVHCLCVNSGIYSYRNIILQEANPVFLEYPKSKMMKLFYKLWPLEIIKHLSQLEKSINPDAVHFLTGDFTLALYICLNNKRTFYYTVHDLHPHEVVRKTLLGYLMQKYIIWGYKLCRNIIPNLTTSSYFQLKELKEIYPCKKVKYTSFPSLITSLIINGKKMPLEVSGLKEYILFFGTVDKYKGVDLLVDAYCNLTCKSLKLVIAGRGFDIETHNENIIRINRFIEDEEVAYLFKKAKFIVYPYRSATMSGVLSLAYYFNKKVLASTIPFFEDNATLNVVLFKVNDIDDLERKMKSLIFGKNLSVDPTSYLNIYGEGTLINSYWGLYED</sequence>
<protein>
    <submittedName>
        <fullName evidence="2">Glycosyl transferases group 1 family protein</fullName>
    </submittedName>
</protein>
<dbReference type="EMBL" id="JNHM01000012">
    <property type="protein sequence ID" value="KDS55647.1"/>
    <property type="molecule type" value="Genomic_DNA"/>
</dbReference>
<proteinExistence type="predicted"/>